<evidence type="ECO:0000256" key="4">
    <source>
        <dbReference type="ARBA" id="ARBA00022833"/>
    </source>
</evidence>
<proteinExistence type="predicted"/>
<protein>
    <submittedName>
        <fullName evidence="5">3-keto-5-aminohexanoate cleavage protein</fullName>
    </submittedName>
</protein>
<dbReference type="Pfam" id="PF05853">
    <property type="entry name" value="BKACE"/>
    <property type="match status" value="1"/>
</dbReference>
<dbReference type="PANTHER" id="PTHR37418:SF2">
    <property type="entry name" value="3-KETO-5-AMINOHEXANOATE CLEAVAGE ENZYME"/>
    <property type="match status" value="1"/>
</dbReference>
<dbReference type="InterPro" id="IPR008567">
    <property type="entry name" value="BKACE"/>
</dbReference>
<reference evidence="6" key="1">
    <citation type="submission" date="2017-02" db="EMBL/GenBank/DDBJ databases">
        <title>Complete genome sequence of Cupriavidus necator strain NH9, a 3-chlorobenzoate degrader.</title>
        <authorList>
            <person name="Moriuchi R."/>
            <person name="Dohra H."/>
            <person name="Ogawa N."/>
        </authorList>
    </citation>
    <scope>NUCLEOTIDE SEQUENCE [LARGE SCALE GENOMIC DNA]</scope>
    <source>
        <strain evidence="6">NH9</strain>
    </source>
</reference>
<dbReference type="AlphaFoldDB" id="A0A1U9V1F5"/>
<evidence type="ECO:0000256" key="3">
    <source>
        <dbReference type="ARBA" id="ARBA00022723"/>
    </source>
</evidence>
<sequence length="352" mass="39137">MQFLDDSLHPENMDKVVITVAPYGPEWMPEDFPEDIPVTMEAQIQKAVDCYEAGASVLHLHVREPDGKGSKRLSMFNELIAGVRKAVPDMIIQVGGSISFAPEDDGEAAKWLSDDTRHALAELDPKPDQVTVALNTIQMNIMELIYPEFYEGTSLANPATYDAYREMIVPAGPTWAEEHLRRLQNAGIQPHFQLVGMHALETLDRMVRKGVYKGPLNLTCIGIGGGHHGPHPYNLFDFIQRAPDGCTVTAESLFKNVLPWNTMALAMGMHVRCGIEDTLIDQHGKRFTSVQQIQQLVRIARELGREIADGKEAREIYRIGTWYDDVDETLAGNGMAPNRKPGVKNVPLRGVA</sequence>
<dbReference type="GO" id="GO:0046872">
    <property type="term" value="F:metal ion binding"/>
    <property type="evidence" value="ECO:0007669"/>
    <property type="project" value="UniProtKB-KW"/>
</dbReference>
<dbReference type="RefSeq" id="WP_078201006.1">
    <property type="nucleotide sequence ID" value="NZ_CP017758.1"/>
</dbReference>
<dbReference type="Proteomes" id="UP000189627">
    <property type="component" value="Chromosome 2"/>
</dbReference>
<evidence type="ECO:0000256" key="2">
    <source>
        <dbReference type="ARBA" id="ARBA00022679"/>
    </source>
</evidence>
<comment type="cofactor">
    <cofactor evidence="1">
        <name>Zn(2+)</name>
        <dbReference type="ChEBI" id="CHEBI:29105"/>
    </cofactor>
</comment>
<evidence type="ECO:0000313" key="5">
    <source>
        <dbReference type="EMBL" id="AQV98770.1"/>
    </source>
</evidence>
<keyword evidence="3" id="KW-0479">Metal-binding</keyword>
<dbReference type="GO" id="GO:0043720">
    <property type="term" value="F:3-keto-5-aminohexanoate cleavage activity"/>
    <property type="evidence" value="ECO:0007669"/>
    <property type="project" value="InterPro"/>
</dbReference>
<dbReference type="PANTHER" id="PTHR37418">
    <property type="entry name" value="3-KETO-5-AMINOHEXANOATE CLEAVAGE ENZYME-RELATED"/>
    <property type="match status" value="1"/>
</dbReference>
<keyword evidence="4" id="KW-0862">Zinc</keyword>
<dbReference type="KEGG" id="cuh:BJN34_33360"/>
<keyword evidence="2" id="KW-0808">Transferase</keyword>
<organism evidence="5 6">
    <name type="scientific">Cupriavidus necator</name>
    <name type="common">Alcaligenes eutrophus</name>
    <name type="synonym">Ralstonia eutropha</name>
    <dbReference type="NCBI Taxonomy" id="106590"/>
    <lineage>
        <taxon>Bacteria</taxon>
        <taxon>Pseudomonadati</taxon>
        <taxon>Pseudomonadota</taxon>
        <taxon>Betaproteobacteria</taxon>
        <taxon>Burkholderiales</taxon>
        <taxon>Burkholderiaceae</taxon>
        <taxon>Cupriavidus</taxon>
    </lineage>
</organism>
<accession>A0A1U9V1F5</accession>
<dbReference type="InterPro" id="IPR013785">
    <property type="entry name" value="Aldolase_TIM"/>
</dbReference>
<evidence type="ECO:0000256" key="1">
    <source>
        <dbReference type="ARBA" id="ARBA00001947"/>
    </source>
</evidence>
<evidence type="ECO:0000313" key="6">
    <source>
        <dbReference type="Proteomes" id="UP000189627"/>
    </source>
</evidence>
<dbReference type="OrthoDB" id="8952194at2"/>
<dbReference type="EMBL" id="CP017758">
    <property type="protein sequence ID" value="AQV98770.1"/>
    <property type="molecule type" value="Genomic_DNA"/>
</dbReference>
<name>A0A1U9V1F5_CUPNE</name>
<gene>
    <name evidence="5" type="ORF">BJN34_33360</name>
</gene>
<dbReference type="Gene3D" id="3.20.20.70">
    <property type="entry name" value="Aldolase class I"/>
    <property type="match status" value="1"/>
</dbReference>